<dbReference type="Proteomes" id="UP001228049">
    <property type="component" value="Unassembled WGS sequence"/>
</dbReference>
<evidence type="ECO:0000313" key="2">
    <source>
        <dbReference type="Proteomes" id="UP001228049"/>
    </source>
</evidence>
<protein>
    <submittedName>
        <fullName evidence="1">Nuclear pore complex-interacting protein family member B5</fullName>
    </submittedName>
</protein>
<dbReference type="EMBL" id="JASDAP010000024">
    <property type="protein sequence ID" value="KAK1882138.1"/>
    <property type="molecule type" value="Genomic_DNA"/>
</dbReference>
<name>A0AAD9EUQ6_DISEL</name>
<evidence type="ECO:0000313" key="1">
    <source>
        <dbReference type="EMBL" id="KAK1882138.1"/>
    </source>
</evidence>
<keyword evidence="2" id="KW-1185">Reference proteome</keyword>
<accession>A0AAD9EUQ6</accession>
<comment type="caution">
    <text evidence="1">The sequence shown here is derived from an EMBL/GenBank/DDBJ whole genome shotgun (WGS) entry which is preliminary data.</text>
</comment>
<dbReference type="AlphaFoldDB" id="A0AAD9EUQ6"/>
<gene>
    <name evidence="1" type="ORF">KUDE01_025299</name>
</gene>
<organism evidence="1 2">
    <name type="scientific">Dissostichus eleginoides</name>
    <name type="common">Patagonian toothfish</name>
    <name type="synonym">Dissostichus amissus</name>
    <dbReference type="NCBI Taxonomy" id="100907"/>
    <lineage>
        <taxon>Eukaryota</taxon>
        <taxon>Metazoa</taxon>
        <taxon>Chordata</taxon>
        <taxon>Craniata</taxon>
        <taxon>Vertebrata</taxon>
        <taxon>Euteleostomi</taxon>
        <taxon>Actinopterygii</taxon>
        <taxon>Neopterygii</taxon>
        <taxon>Teleostei</taxon>
        <taxon>Neoteleostei</taxon>
        <taxon>Acanthomorphata</taxon>
        <taxon>Eupercaria</taxon>
        <taxon>Perciformes</taxon>
        <taxon>Notothenioidei</taxon>
        <taxon>Nototheniidae</taxon>
        <taxon>Dissostichus</taxon>
    </lineage>
</organism>
<reference evidence="1" key="1">
    <citation type="submission" date="2023-04" db="EMBL/GenBank/DDBJ databases">
        <title>Chromosome-level genome of Chaenocephalus aceratus.</title>
        <authorList>
            <person name="Park H."/>
        </authorList>
    </citation>
    <scope>NUCLEOTIDE SEQUENCE</scope>
    <source>
        <strain evidence="1">DE</strain>
        <tissue evidence="1">Muscle</tissue>
    </source>
</reference>
<proteinExistence type="predicted"/>
<sequence>MVTPLERSRGVTMRSEGDLMVTPLERSRGVTMRSEGDLMVTPLERSRGVTLSLRITCQSETSFLILSLAAVERMRSATTHACKPTRS</sequence>